<dbReference type="EMBL" id="PYGD01000002">
    <property type="protein sequence ID" value="PSK93339.1"/>
    <property type="molecule type" value="Genomic_DNA"/>
</dbReference>
<evidence type="ECO:0000313" key="2">
    <source>
        <dbReference type="EMBL" id="PSK93339.1"/>
    </source>
</evidence>
<evidence type="ECO:0000313" key="3">
    <source>
        <dbReference type="Proteomes" id="UP000240572"/>
    </source>
</evidence>
<dbReference type="InterPro" id="IPR039449">
    <property type="entry name" value="TssO"/>
</dbReference>
<keyword evidence="1" id="KW-0812">Transmembrane</keyword>
<comment type="caution">
    <text evidence="2">The sequence shown here is derived from an EMBL/GenBank/DDBJ whole genome shotgun (WGS) entry which is preliminary data.</text>
</comment>
<sequence>MIALNREEVRRKSVSFWILFALLLFSTLIVVYFFVWTAQRENMSYMSRLDELRRIENKQTVYLNGVKNLYGQMDRVSSMTYLSAYDKIEIANFAKSIKNQIGTDSTTSFSGYYSLLKNHPVQMEILDTLLTAIEEKARLKEKLDRCRTVKIKKSNPFLDPNR</sequence>
<accession>A0A2P8D817</accession>
<evidence type="ECO:0000256" key="1">
    <source>
        <dbReference type="SAM" id="Phobius"/>
    </source>
</evidence>
<dbReference type="Pfam" id="PF17561">
    <property type="entry name" value="TssO"/>
    <property type="match status" value="1"/>
</dbReference>
<keyword evidence="3" id="KW-1185">Reference proteome</keyword>
<dbReference type="OrthoDB" id="665544at2"/>
<keyword evidence="1" id="KW-1133">Transmembrane helix</keyword>
<dbReference type="AlphaFoldDB" id="A0A2P8D817"/>
<feature type="transmembrane region" description="Helical" evidence="1">
    <location>
        <begin position="14"/>
        <end position="38"/>
    </location>
</feature>
<protein>
    <submittedName>
        <fullName evidence="2">Uncharacterized protein</fullName>
    </submittedName>
</protein>
<proteinExistence type="predicted"/>
<name>A0A2P8D817_9BACT</name>
<gene>
    <name evidence="2" type="ORF">B0I18_102309</name>
</gene>
<dbReference type="Proteomes" id="UP000240572">
    <property type="component" value="Unassembled WGS sequence"/>
</dbReference>
<keyword evidence="1" id="KW-0472">Membrane</keyword>
<reference evidence="2 3" key="1">
    <citation type="submission" date="2018-03" db="EMBL/GenBank/DDBJ databases">
        <title>Genomic Encyclopedia of Type Strains, Phase III (KMG-III): the genomes of soil and plant-associated and newly described type strains.</title>
        <authorList>
            <person name="Whitman W."/>
        </authorList>
    </citation>
    <scope>NUCLEOTIDE SEQUENCE [LARGE SCALE GENOMIC DNA]</scope>
    <source>
        <strain evidence="2 3">CGMCC 1.12700</strain>
    </source>
</reference>
<organism evidence="2 3">
    <name type="scientific">Taibaiella chishuiensis</name>
    <dbReference type="NCBI Taxonomy" id="1434707"/>
    <lineage>
        <taxon>Bacteria</taxon>
        <taxon>Pseudomonadati</taxon>
        <taxon>Bacteroidota</taxon>
        <taxon>Chitinophagia</taxon>
        <taxon>Chitinophagales</taxon>
        <taxon>Chitinophagaceae</taxon>
        <taxon>Taibaiella</taxon>
    </lineage>
</organism>
<dbReference type="RefSeq" id="WP_106522351.1">
    <property type="nucleotide sequence ID" value="NZ_PYGD01000002.1"/>
</dbReference>